<dbReference type="Proteomes" id="UP000323819">
    <property type="component" value="Unassembled WGS sequence"/>
</dbReference>
<proteinExistence type="predicted"/>
<dbReference type="RefSeq" id="WP_001021272.1">
    <property type="nucleotide sequence ID" value="NZ_AP028806.1"/>
</dbReference>
<dbReference type="AlphaFoldDB" id="A0ABD7SH90"/>
<dbReference type="InterPro" id="IPR006597">
    <property type="entry name" value="Sel1-like"/>
</dbReference>
<dbReference type="Pfam" id="PF08238">
    <property type="entry name" value="Sel1"/>
    <property type="match status" value="4"/>
</dbReference>
<keyword evidence="1" id="KW-0175">Coiled coil</keyword>
<keyword evidence="2" id="KW-0472">Membrane</keyword>
<dbReference type="EMBL" id="VSIJ01000037">
    <property type="protein sequence ID" value="TXX64031.1"/>
    <property type="molecule type" value="Genomic_DNA"/>
</dbReference>
<comment type="caution">
    <text evidence="3">The sequence shown here is derived from an EMBL/GenBank/DDBJ whole genome shotgun (WGS) entry which is preliminary data.</text>
</comment>
<dbReference type="InterPro" id="IPR052945">
    <property type="entry name" value="Mitotic_Regulator"/>
</dbReference>
<name>A0ABD7SH90_VIBCL</name>
<evidence type="ECO:0000256" key="2">
    <source>
        <dbReference type="SAM" id="Phobius"/>
    </source>
</evidence>
<gene>
    <name evidence="3" type="ORF">FXF03_20355</name>
</gene>
<sequence length="386" mass="43299">MNIIGIAIGATGLTLILIFVWMIVLSVRRKRLEEERRAREEAYRKALERNREQERKERLFKAESGHIPTILFLAKEAERNSLKEALFWYEKAAHLDNIPAMYGIVRVCQRIREDVIAKEKAKFWQTCVRGVEGDLAAKFETGMAWLYGRGVEVNVSRGIGLIQEAAEANFIDAILFMGGWCVSKDNIAPTPSDSTFWYEKAARMGSAEGMMRLGQNLLHGIGGASDFPMACYWLERASEKGHPEAMYHAGEAWIDRGAHGKAIAYIWLFLSASMGYEPAKNLRDLVGGKLGVESIVGLQALAKPLQRKLATSSVTKHSMIRALNKLYKRQIPIPTKDVVDDPLAEQEAESLIDLIEPNALNDVPHVTSERLDFSQGPIDSLPFDKR</sequence>
<evidence type="ECO:0000313" key="3">
    <source>
        <dbReference type="EMBL" id="TXX64031.1"/>
    </source>
</evidence>
<dbReference type="PANTHER" id="PTHR43628:SF1">
    <property type="entry name" value="CHITIN SYNTHASE REGULATORY FACTOR 2-RELATED"/>
    <property type="match status" value="1"/>
</dbReference>
<organism evidence="3 4">
    <name type="scientific">Vibrio cholerae</name>
    <dbReference type="NCBI Taxonomy" id="666"/>
    <lineage>
        <taxon>Bacteria</taxon>
        <taxon>Pseudomonadati</taxon>
        <taxon>Pseudomonadota</taxon>
        <taxon>Gammaproteobacteria</taxon>
        <taxon>Vibrionales</taxon>
        <taxon>Vibrionaceae</taxon>
        <taxon>Vibrio</taxon>
    </lineage>
</organism>
<reference evidence="3 4" key="1">
    <citation type="submission" date="2019-06" db="EMBL/GenBank/DDBJ databases">
        <title>Vibrio cholerae phylogeny based on whole-genome sequencing reveals genetic diversity and population strucutre.</title>
        <authorList>
            <person name="Zhiqiu Y."/>
            <person name="Bin L."/>
            <person name="Lingyan J."/>
        </authorList>
    </citation>
    <scope>NUCLEOTIDE SEQUENCE [LARGE SCALE GENOMIC DNA]</scope>
    <source>
        <strain evidence="3 4">N2814</strain>
    </source>
</reference>
<evidence type="ECO:0000256" key="1">
    <source>
        <dbReference type="SAM" id="Coils"/>
    </source>
</evidence>
<accession>A0ABD7SH90</accession>
<protein>
    <submittedName>
        <fullName evidence="3">Sel1 repeat family protein</fullName>
    </submittedName>
</protein>
<feature type="transmembrane region" description="Helical" evidence="2">
    <location>
        <begin position="6"/>
        <end position="27"/>
    </location>
</feature>
<feature type="coiled-coil region" evidence="1">
    <location>
        <begin position="29"/>
        <end position="57"/>
    </location>
</feature>
<evidence type="ECO:0000313" key="4">
    <source>
        <dbReference type="Proteomes" id="UP000323819"/>
    </source>
</evidence>
<dbReference type="PANTHER" id="PTHR43628">
    <property type="entry name" value="ACTIVATOR OF C KINASE PROTEIN 1-RELATED"/>
    <property type="match status" value="1"/>
</dbReference>
<dbReference type="SMART" id="SM00671">
    <property type="entry name" value="SEL1"/>
    <property type="match status" value="4"/>
</dbReference>
<keyword evidence="2" id="KW-1133">Transmembrane helix</keyword>
<dbReference type="InterPro" id="IPR011990">
    <property type="entry name" value="TPR-like_helical_dom_sf"/>
</dbReference>
<dbReference type="SUPFAM" id="SSF81901">
    <property type="entry name" value="HCP-like"/>
    <property type="match status" value="1"/>
</dbReference>
<dbReference type="Gene3D" id="1.25.40.10">
    <property type="entry name" value="Tetratricopeptide repeat domain"/>
    <property type="match status" value="2"/>
</dbReference>
<keyword evidence="2" id="KW-0812">Transmembrane</keyword>